<evidence type="ECO:0000256" key="5">
    <source>
        <dbReference type="ARBA" id="ARBA00023136"/>
    </source>
</evidence>
<feature type="transmembrane region" description="Helical" evidence="7">
    <location>
        <begin position="92"/>
        <end position="111"/>
    </location>
</feature>
<feature type="region of interest" description="Disordered" evidence="6">
    <location>
        <begin position="266"/>
        <end position="294"/>
    </location>
</feature>
<feature type="transmembrane region" description="Helical" evidence="7">
    <location>
        <begin position="403"/>
        <end position="423"/>
    </location>
</feature>
<feature type="transmembrane region" description="Helical" evidence="7">
    <location>
        <begin position="315"/>
        <end position="335"/>
    </location>
</feature>
<dbReference type="InterPro" id="IPR011701">
    <property type="entry name" value="MFS"/>
</dbReference>
<keyword evidence="2" id="KW-0813">Transport</keyword>
<feature type="transmembrane region" description="Helical" evidence="7">
    <location>
        <begin position="503"/>
        <end position="520"/>
    </location>
</feature>
<evidence type="ECO:0000313" key="10">
    <source>
        <dbReference type="Proteomes" id="UP000664132"/>
    </source>
</evidence>
<dbReference type="CDD" id="cd17330">
    <property type="entry name" value="MFS_SLC46_TetA_like"/>
    <property type="match status" value="1"/>
</dbReference>
<organism evidence="9 10">
    <name type="scientific">Cadophora malorum</name>
    <dbReference type="NCBI Taxonomy" id="108018"/>
    <lineage>
        <taxon>Eukaryota</taxon>
        <taxon>Fungi</taxon>
        <taxon>Dikarya</taxon>
        <taxon>Ascomycota</taxon>
        <taxon>Pezizomycotina</taxon>
        <taxon>Leotiomycetes</taxon>
        <taxon>Helotiales</taxon>
        <taxon>Ploettnerulaceae</taxon>
        <taxon>Cadophora</taxon>
    </lineage>
</organism>
<feature type="transmembrane region" description="Helical" evidence="7">
    <location>
        <begin position="117"/>
        <end position="138"/>
    </location>
</feature>
<dbReference type="AlphaFoldDB" id="A0A8H7W1H7"/>
<name>A0A8H7W1H7_9HELO</name>
<dbReference type="GO" id="GO:0016020">
    <property type="term" value="C:membrane"/>
    <property type="evidence" value="ECO:0007669"/>
    <property type="project" value="UniProtKB-SubCell"/>
</dbReference>
<feature type="transmembrane region" description="Helical" evidence="7">
    <location>
        <begin position="21"/>
        <end position="46"/>
    </location>
</feature>
<keyword evidence="3 7" id="KW-0812">Transmembrane</keyword>
<dbReference type="InterPro" id="IPR036259">
    <property type="entry name" value="MFS_trans_sf"/>
</dbReference>
<dbReference type="OrthoDB" id="10262656at2759"/>
<accession>A0A8H7W1H7</accession>
<sequence>MAGAQHTGSRRGTPPFPVKQMTILALCRICEPIAFMSIFPYVYFMIQDFGVANNQSEISVYAGMVTSAFAFAEFSSGVAWGKLSDRIGRKPVLLTGLAGTALSMLIFGFAPNLPVALLARALGGLLNGNIGVLQTTVAEMVTVKEHQPRAYTIMPFVWCLGSILGPTLGGALARPVTNYPSIFTKGTIWDRFPYLLPNLVCTVIVTCGVIIGILFLEETHAEKKYRRDPGLEAGKWILSKVTRCAESKGSRCEKAADLDEVMSLLSDDEQPPGYRTTDGSPKLPSTPSPEPQEALDLNAPAQVVMLRERPAATKAFTRQVVLNIVGYGILAYHTMTFDAMLPTMLSTDLPKSTDDFRLPFKFVSGYGLDTKEIGVILSIQGLYSMLATIFLFPFVVRRLGALGLFRLIALSYPILYLTTPYLVLLPPSLRMIGVYFVVIWKCTFSTMAYPANAILLTNSAPSLLMLGTINGVAASTASLSRAFGPTVSGFLFSVGLRCGYGGLAWWCSALIAVGGAVISLRMTEKGGRMDVQDEKAEEERVNELELGFEGHVAALDEALVIVEERSEGLTEEGRAGHDRLP</sequence>
<dbReference type="Proteomes" id="UP000664132">
    <property type="component" value="Unassembled WGS sequence"/>
</dbReference>
<evidence type="ECO:0000256" key="6">
    <source>
        <dbReference type="SAM" id="MobiDB-lite"/>
    </source>
</evidence>
<keyword evidence="5 7" id="KW-0472">Membrane</keyword>
<dbReference type="InterPro" id="IPR020846">
    <property type="entry name" value="MFS_dom"/>
</dbReference>
<feature type="transmembrane region" description="Helical" evidence="7">
    <location>
        <begin position="150"/>
        <end position="172"/>
    </location>
</feature>
<protein>
    <recommendedName>
        <fullName evidence="8">Major facilitator superfamily (MFS) profile domain-containing protein</fullName>
    </recommendedName>
</protein>
<dbReference type="GO" id="GO:0022857">
    <property type="term" value="F:transmembrane transporter activity"/>
    <property type="evidence" value="ECO:0007669"/>
    <property type="project" value="InterPro"/>
</dbReference>
<evidence type="ECO:0000259" key="8">
    <source>
        <dbReference type="PROSITE" id="PS50850"/>
    </source>
</evidence>
<feature type="transmembrane region" description="Helical" evidence="7">
    <location>
        <begin position="429"/>
        <end position="451"/>
    </location>
</feature>
<gene>
    <name evidence="9" type="ORF">IFR04_013213</name>
</gene>
<feature type="transmembrane region" description="Helical" evidence="7">
    <location>
        <begin position="463"/>
        <end position="483"/>
    </location>
</feature>
<feature type="transmembrane region" description="Helical" evidence="7">
    <location>
        <begin position="192"/>
        <end position="216"/>
    </location>
</feature>
<dbReference type="SUPFAM" id="SSF103473">
    <property type="entry name" value="MFS general substrate transporter"/>
    <property type="match status" value="1"/>
</dbReference>
<dbReference type="PROSITE" id="PS50850">
    <property type="entry name" value="MFS"/>
    <property type="match status" value="1"/>
</dbReference>
<comment type="subcellular location">
    <subcellularLocation>
        <location evidence="1">Membrane</location>
        <topology evidence="1">Multi-pass membrane protein</topology>
    </subcellularLocation>
</comment>
<evidence type="ECO:0000256" key="7">
    <source>
        <dbReference type="SAM" id="Phobius"/>
    </source>
</evidence>
<keyword evidence="4 7" id="KW-1133">Transmembrane helix</keyword>
<feature type="transmembrane region" description="Helical" evidence="7">
    <location>
        <begin position="58"/>
        <end position="80"/>
    </location>
</feature>
<dbReference type="Gene3D" id="1.20.1250.20">
    <property type="entry name" value="MFS general substrate transporter like domains"/>
    <property type="match status" value="1"/>
</dbReference>
<dbReference type="Pfam" id="PF07690">
    <property type="entry name" value="MFS_1"/>
    <property type="match status" value="1"/>
</dbReference>
<keyword evidence="10" id="KW-1185">Reference proteome</keyword>
<evidence type="ECO:0000256" key="4">
    <source>
        <dbReference type="ARBA" id="ARBA00022989"/>
    </source>
</evidence>
<feature type="domain" description="Major facilitator superfamily (MFS) profile" evidence="8">
    <location>
        <begin position="20"/>
        <end position="527"/>
    </location>
</feature>
<reference evidence="9" key="1">
    <citation type="submission" date="2021-02" db="EMBL/GenBank/DDBJ databases">
        <title>Genome sequence Cadophora malorum strain M34.</title>
        <authorList>
            <person name="Stefanovic E."/>
            <person name="Vu D."/>
            <person name="Scully C."/>
            <person name="Dijksterhuis J."/>
            <person name="Roader J."/>
            <person name="Houbraken J."/>
        </authorList>
    </citation>
    <scope>NUCLEOTIDE SEQUENCE</scope>
    <source>
        <strain evidence="9">M34</strain>
    </source>
</reference>
<feature type="transmembrane region" description="Helical" evidence="7">
    <location>
        <begin position="373"/>
        <end position="396"/>
    </location>
</feature>
<evidence type="ECO:0000256" key="3">
    <source>
        <dbReference type="ARBA" id="ARBA00022692"/>
    </source>
</evidence>
<dbReference type="PANTHER" id="PTHR23504">
    <property type="entry name" value="MAJOR FACILITATOR SUPERFAMILY DOMAIN-CONTAINING PROTEIN 10"/>
    <property type="match status" value="1"/>
</dbReference>
<proteinExistence type="predicted"/>
<dbReference type="PANTHER" id="PTHR23504:SF15">
    <property type="entry name" value="MAJOR FACILITATOR SUPERFAMILY (MFS) PROFILE DOMAIN-CONTAINING PROTEIN"/>
    <property type="match status" value="1"/>
</dbReference>
<evidence type="ECO:0000256" key="2">
    <source>
        <dbReference type="ARBA" id="ARBA00022448"/>
    </source>
</evidence>
<evidence type="ECO:0000256" key="1">
    <source>
        <dbReference type="ARBA" id="ARBA00004141"/>
    </source>
</evidence>
<dbReference type="EMBL" id="JAFJYH010000303">
    <property type="protein sequence ID" value="KAG4413635.1"/>
    <property type="molecule type" value="Genomic_DNA"/>
</dbReference>
<evidence type="ECO:0000313" key="9">
    <source>
        <dbReference type="EMBL" id="KAG4413635.1"/>
    </source>
</evidence>
<comment type="caution">
    <text evidence="9">The sequence shown here is derived from an EMBL/GenBank/DDBJ whole genome shotgun (WGS) entry which is preliminary data.</text>
</comment>